<evidence type="ECO:0000256" key="1">
    <source>
        <dbReference type="ARBA" id="ARBA00022630"/>
    </source>
</evidence>
<name>A0A919T3U5_9ACTN</name>
<dbReference type="PANTHER" id="PTHR48105">
    <property type="entry name" value="THIOREDOXIN REDUCTASE 1-RELATED-RELATED"/>
    <property type="match status" value="1"/>
</dbReference>
<keyword evidence="6" id="KW-1185">Reference proteome</keyword>
<evidence type="ECO:0000256" key="3">
    <source>
        <dbReference type="ARBA" id="ARBA00048132"/>
    </source>
</evidence>
<dbReference type="AlphaFoldDB" id="A0A919T3U5"/>
<dbReference type="InterPro" id="IPR050097">
    <property type="entry name" value="Ferredoxin-NADP_redctase_2"/>
</dbReference>
<organism evidence="5 6">
    <name type="scientific">Winogradskya consettensis</name>
    <dbReference type="NCBI Taxonomy" id="113560"/>
    <lineage>
        <taxon>Bacteria</taxon>
        <taxon>Bacillati</taxon>
        <taxon>Actinomycetota</taxon>
        <taxon>Actinomycetes</taxon>
        <taxon>Micromonosporales</taxon>
        <taxon>Micromonosporaceae</taxon>
        <taxon>Winogradskya</taxon>
    </lineage>
</organism>
<dbReference type="EMBL" id="BOQP01000058">
    <property type="protein sequence ID" value="GIM83896.1"/>
    <property type="molecule type" value="Genomic_DNA"/>
</dbReference>
<evidence type="ECO:0000313" key="6">
    <source>
        <dbReference type="Proteomes" id="UP000680865"/>
    </source>
</evidence>
<protein>
    <submittedName>
        <fullName evidence="5">Oxidoreductase</fullName>
    </submittedName>
</protein>
<keyword evidence="1" id="KW-0285">Flavoprotein</keyword>
<dbReference type="Proteomes" id="UP000680865">
    <property type="component" value="Unassembled WGS sequence"/>
</dbReference>
<dbReference type="InterPro" id="IPR023753">
    <property type="entry name" value="FAD/NAD-binding_dom"/>
</dbReference>
<gene>
    <name evidence="5" type="ORF">Aco04nite_88780</name>
</gene>
<dbReference type="PRINTS" id="PR00469">
    <property type="entry name" value="PNDRDTASEII"/>
</dbReference>
<comment type="caution">
    <text evidence="5">The sequence shown here is derived from an EMBL/GenBank/DDBJ whole genome shotgun (WGS) entry which is preliminary data.</text>
</comment>
<proteinExistence type="predicted"/>
<sequence length="310" mass="32312">MTYDVIVIGGGPAGASAAVALGRALRSVLLVDAGHPRNAPADGIHNFLTRDNIPPAEFRAQAHAEVTRYGGSVISGTVVSATPRSVTLADGRTFEGRRLLVTTGLTDELPEIPGLREQWGHGVIHCPYCHGYEVRGQAIGIIGTSPMSLHQAMMWRQWSDDVTFFQHTAEADEAALLPLRARGVRIVTDKVVEVVSDGPALSGVRLSDGTLVRRDALVVAPRFLANAEPLASLGLTAEPNDFGSSVPADPTGRTAVPGVWVAGNVTDQMAQVVSAAAAGLMVAAALNMDLITEDTAAAVAAYSPPSGQAQ</sequence>
<evidence type="ECO:0000313" key="5">
    <source>
        <dbReference type="EMBL" id="GIM83896.1"/>
    </source>
</evidence>
<dbReference type="PRINTS" id="PR00368">
    <property type="entry name" value="FADPNR"/>
</dbReference>
<dbReference type="InterPro" id="IPR036188">
    <property type="entry name" value="FAD/NAD-bd_sf"/>
</dbReference>
<keyword evidence="2" id="KW-0560">Oxidoreductase</keyword>
<dbReference type="RefSeq" id="WP_213003193.1">
    <property type="nucleotide sequence ID" value="NZ_BAAATW010000004.1"/>
</dbReference>
<accession>A0A919T3U5</accession>
<feature type="domain" description="FAD/NAD(P)-binding" evidence="4">
    <location>
        <begin position="3"/>
        <end position="279"/>
    </location>
</feature>
<evidence type="ECO:0000256" key="2">
    <source>
        <dbReference type="ARBA" id="ARBA00023002"/>
    </source>
</evidence>
<dbReference type="GO" id="GO:0004791">
    <property type="term" value="F:thioredoxin-disulfide reductase (NADPH) activity"/>
    <property type="evidence" value="ECO:0007669"/>
    <property type="project" value="UniProtKB-EC"/>
</dbReference>
<dbReference type="SUPFAM" id="SSF51905">
    <property type="entry name" value="FAD/NAD(P)-binding domain"/>
    <property type="match status" value="1"/>
</dbReference>
<dbReference type="Pfam" id="PF07992">
    <property type="entry name" value="Pyr_redox_2"/>
    <property type="match status" value="1"/>
</dbReference>
<dbReference type="Gene3D" id="3.50.50.60">
    <property type="entry name" value="FAD/NAD(P)-binding domain"/>
    <property type="match status" value="2"/>
</dbReference>
<comment type="catalytic activity">
    <reaction evidence="3">
        <text>[thioredoxin]-dithiol + NADP(+) = [thioredoxin]-disulfide + NADPH + H(+)</text>
        <dbReference type="Rhea" id="RHEA:20345"/>
        <dbReference type="Rhea" id="RHEA-COMP:10698"/>
        <dbReference type="Rhea" id="RHEA-COMP:10700"/>
        <dbReference type="ChEBI" id="CHEBI:15378"/>
        <dbReference type="ChEBI" id="CHEBI:29950"/>
        <dbReference type="ChEBI" id="CHEBI:50058"/>
        <dbReference type="ChEBI" id="CHEBI:57783"/>
        <dbReference type="ChEBI" id="CHEBI:58349"/>
        <dbReference type="EC" id="1.8.1.9"/>
    </reaction>
</comment>
<evidence type="ECO:0000259" key="4">
    <source>
        <dbReference type="Pfam" id="PF07992"/>
    </source>
</evidence>
<reference evidence="5" key="1">
    <citation type="submission" date="2021-03" db="EMBL/GenBank/DDBJ databases">
        <title>Whole genome shotgun sequence of Actinoplanes consettensis NBRC 14913.</title>
        <authorList>
            <person name="Komaki H."/>
            <person name="Tamura T."/>
        </authorList>
    </citation>
    <scope>NUCLEOTIDE SEQUENCE</scope>
    <source>
        <strain evidence="5">NBRC 14913</strain>
    </source>
</reference>